<proteinExistence type="predicted"/>
<evidence type="ECO:0000313" key="3">
    <source>
        <dbReference type="EMBL" id="SCB35149.1"/>
    </source>
</evidence>
<dbReference type="PANTHER" id="PTHR40943">
    <property type="entry name" value="CYTOPLASMIC PROTEIN-RELATED"/>
    <property type="match status" value="1"/>
</dbReference>
<dbReference type="CDD" id="cd02227">
    <property type="entry name" value="cupin_TM1112-like"/>
    <property type="match status" value="1"/>
</dbReference>
<reference evidence="3 4" key="1">
    <citation type="submission" date="2016-08" db="EMBL/GenBank/DDBJ databases">
        <authorList>
            <person name="Seilhamer J.J."/>
        </authorList>
    </citation>
    <scope>NUCLEOTIDE SEQUENCE [LARGE SCALE GENOMIC DNA]</scope>
    <source>
        <strain evidence="3 4">P1-7</strain>
    </source>
</reference>
<evidence type="ECO:0000313" key="4">
    <source>
        <dbReference type="Proteomes" id="UP000199205"/>
    </source>
</evidence>
<organism evidence="3 4">
    <name type="scientific">Rhizobium lusitanum</name>
    <dbReference type="NCBI Taxonomy" id="293958"/>
    <lineage>
        <taxon>Bacteria</taxon>
        <taxon>Pseudomonadati</taxon>
        <taxon>Pseudomonadota</taxon>
        <taxon>Alphaproteobacteria</taxon>
        <taxon>Hyphomicrobiales</taxon>
        <taxon>Rhizobiaceae</taxon>
        <taxon>Rhizobium/Agrobacterium group</taxon>
        <taxon>Rhizobium</taxon>
    </lineage>
</organism>
<dbReference type="Gene3D" id="2.60.120.10">
    <property type="entry name" value="Jelly Rolls"/>
    <property type="match status" value="1"/>
</dbReference>
<feature type="signal peptide" evidence="1">
    <location>
        <begin position="1"/>
        <end position="26"/>
    </location>
</feature>
<feature type="chain" id="PRO_5008685090" description="(S)-ureidoglycine aminohydrolase cupin domain-containing protein" evidence="1">
    <location>
        <begin position="27"/>
        <end position="178"/>
    </location>
</feature>
<dbReference type="InterPro" id="IPR011051">
    <property type="entry name" value="RmlC_Cupin_sf"/>
</dbReference>
<evidence type="ECO:0000256" key="1">
    <source>
        <dbReference type="SAM" id="SignalP"/>
    </source>
</evidence>
<gene>
    <name evidence="3" type="ORF">GA0061101_108194</name>
</gene>
<dbReference type="InterPro" id="IPR014710">
    <property type="entry name" value="RmlC-like_jellyroll"/>
</dbReference>
<dbReference type="InterPro" id="IPR008579">
    <property type="entry name" value="UGlyAH_Cupin_dom"/>
</dbReference>
<keyword evidence="1" id="KW-0732">Signal</keyword>
<dbReference type="Proteomes" id="UP000199205">
    <property type="component" value="Unassembled WGS sequence"/>
</dbReference>
<dbReference type="AlphaFoldDB" id="A0A1C3W544"/>
<name>A0A1C3W544_9HYPH</name>
<sequence>MKVVTRMELGDCMVLKLMLASMAAFAVRAAPVVALPQSKNFVAGSAGEMEMKPAPIEPSWIVAGAPVARIAEHSRGQDDAALTALWDCTAGEFRWYFGWDETVMILEGEVHITTEDGVERMLNAGDVAYFAGGTWATWRIDRYLRKVAFCRKPFPKPLTMAYRLRNLVRQGGTQGLAA</sequence>
<dbReference type="SUPFAM" id="SSF51182">
    <property type="entry name" value="RmlC-like cupins"/>
    <property type="match status" value="1"/>
</dbReference>
<dbReference type="PANTHER" id="PTHR40943:SF1">
    <property type="entry name" value="CYTOPLASMIC PROTEIN"/>
    <property type="match status" value="1"/>
</dbReference>
<protein>
    <recommendedName>
        <fullName evidence="2">(S)-ureidoglycine aminohydrolase cupin domain-containing protein</fullName>
    </recommendedName>
</protein>
<evidence type="ECO:0000259" key="2">
    <source>
        <dbReference type="Pfam" id="PF05899"/>
    </source>
</evidence>
<dbReference type="Pfam" id="PF05899">
    <property type="entry name" value="Cupin_3"/>
    <property type="match status" value="1"/>
</dbReference>
<feature type="domain" description="(S)-ureidoglycine aminohydrolase cupin" evidence="2">
    <location>
        <begin position="76"/>
        <end position="147"/>
    </location>
</feature>
<dbReference type="EMBL" id="FMAF01000008">
    <property type="protein sequence ID" value="SCB35149.1"/>
    <property type="molecule type" value="Genomic_DNA"/>
</dbReference>
<accession>A0A1C3W544</accession>